<dbReference type="PANTHER" id="PTHR21974:SF2">
    <property type="entry name" value="RE15880P"/>
    <property type="match status" value="1"/>
</dbReference>
<comment type="caution">
    <text evidence="3">The sequence shown here is derived from an EMBL/GenBank/DDBJ whole genome shotgun (WGS) entry which is preliminary data.</text>
</comment>
<gene>
    <name evidence="3" type="ORF">GKE90_09310</name>
    <name evidence="2" type="ORF">GKE97_02530</name>
</gene>
<feature type="coiled-coil region" evidence="1">
    <location>
        <begin position="124"/>
        <end position="204"/>
    </location>
</feature>
<dbReference type="PANTHER" id="PTHR21974">
    <property type="entry name" value="RE15880P"/>
    <property type="match status" value="1"/>
</dbReference>
<evidence type="ECO:0000256" key="1">
    <source>
        <dbReference type="SAM" id="Coils"/>
    </source>
</evidence>
<feature type="coiled-coil region" evidence="1">
    <location>
        <begin position="35"/>
        <end position="100"/>
    </location>
</feature>
<dbReference type="EMBL" id="WKPO01000010">
    <property type="protein sequence ID" value="MSB48896.1"/>
    <property type="molecule type" value="Genomic_DNA"/>
</dbReference>
<organism evidence="3 4">
    <name type="scientific">Flavonifractor plautii</name>
    <name type="common">Fusobacterium plautii</name>
    <dbReference type="NCBI Taxonomy" id="292800"/>
    <lineage>
        <taxon>Bacteria</taxon>
        <taxon>Bacillati</taxon>
        <taxon>Bacillota</taxon>
        <taxon>Clostridia</taxon>
        <taxon>Eubacteriales</taxon>
        <taxon>Oscillospiraceae</taxon>
        <taxon>Flavonifractor</taxon>
    </lineage>
</organism>
<feature type="coiled-coil region" evidence="1">
    <location>
        <begin position="320"/>
        <end position="347"/>
    </location>
</feature>
<keyword evidence="1" id="KW-0175">Coiled coil</keyword>
<name>A0A6I2RGP5_FLAPL</name>
<dbReference type="AlphaFoldDB" id="A0A6I2RGP5"/>
<accession>A0A6I2RGP5</accession>
<evidence type="ECO:0000313" key="4">
    <source>
        <dbReference type="Proteomes" id="UP000429811"/>
    </source>
</evidence>
<evidence type="ECO:0000313" key="5">
    <source>
        <dbReference type="Proteomes" id="UP000434475"/>
    </source>
</evidence>
<dbReference type="Proteomes" id="UP000434475">
    <property type="component" value="Unassembled WGS sequence"/>
</dbReference>
<sequence length="356" mass="40888">MWDWNKAILREFDGEVQRISLRFPFGSRRIKEKEGNGMDERLRELNEELSELNGRLARANGLERRLDDLRAQYEERKARVEETARLLTKEREDVEKLERGGLRALLLSLTGDREARLSQERREELAARLQYDQARRDAEDLEERIRDLLQEREELRAVRTRLEALLGEKAERLKELGGTGGTRLAELDRALDALAAQRREVGEALHAGRQAEQALSGVLDSLDSAESWGTWDMLGGGLFTTMAKHGHIDDARAGIDHAQRALSRFRTELADVRDMELPQVQIGEFATFADYFFDGFFMDWMVQSKIQDAQEGVSEVHVRVLNALRNLERMDQELAEEQDGLKREREGLLLRSSGSD</sequence>
<protein>
    <submittedName>
        <fullName evidence="3">Uncharacterized protein</fullName>
    </submittedName>
</protein>
<reference evidence="4 5" key="1">
    <citation type="journal article" date="2019" name="Nat. Med.">
        <title>A library of human gut bacterial isolates paired with longitudinal multiomics data enables mechanistic microbiome research.</title>
        <authorList>
            <person name="Poyet M."/>
            <person name="Groussin M."/>
            <person name="Gibbons S.M."/>
            <person name="Avila-Pacheco J."/>
            <person name="Jiang X."/>
            <person name="Kearney S.M."/>
            <person name="Perrotta A.R."/>
            <person name="Berdy B."/>
            <person name="Zhao S."/>
            <person name="Lieberman T.D."/>
            <person name="Swanson P.K."/>
            <person name="Smith M."/>
            <person name="Roesemann S."/>
            <person name="Alexander J.E."/>
            <person name="Rich S.A."/>
            <person name="Livny J."/>
            <person name="Vlamakis H."/>
            <person name="Clish C."/>
            <person name="Bullock K."/>
            <person name="Deik A."/>
            <person name="Scott J."/>
            <person name="Pierce K.A."/>
            <person name="Xavier R.J."/>
            <person name="Alm E.J."/>
        </authorList>
    </citation>
    <scope>NUCLEOTIDE SEQUENCE [LARGE SCALE GENOMIC DNA]</scope>
    <source>
        <strain evidence="2 5">BIOML-A2</strain>
        <strain evidence="3 4">BIOML-A5</strain>
    </source>
</reference>
<dbReference type="EMBL" id="WKPR01000003">
    <property type="protein sequence ID" value="MSB18391.1"/>
    <property type="molecule type" value="Genomic_DNA"/>
</dbReference>
<dbReference type="Gene3D" id="1.10.287.1490">
    <property type="match status" value="1"/>
</dbReference>
<evidence type="ECO:0000313" key="3">
    <source>
        <dbReference type="EMBL" id="MSB48896.1"/>
    </source>
</evidence>
<dbReference type="Proteomes" id="UP000429811">
    <property type="component" value="Unassembled WGS sequence"/>
</dbReference>
<proteinExistence type="predicted"/>
<evidence type="ECO:0000313" key="2">
    <source>
        <dbReference type="EMBL" id="MSB18391.1"/>
    </source>
</evidence>